<feature type="compositionally biased region" description="Low complexity" evidence="1">
    <location>
        <begin position="76"/>
        <end position="85"/>
    </location>
</feature>
<dbReference type="OrthoDB" id="445556at2759"/>
<evidence type="ECO:0000259" key="2">
    <source>
        <dbReference type="PROSITE" id="PS50076"/>
    </source>
</evidence>
<protein>
    <recommendedName>
        <fullName evidence="2">J domain-containing protein</fullName>
    </recommendedName>
</protein>
<sequence length="334" mass="37659">MPHTNHYKVLGVSHWATVSQINAAWARIVQDNDPYNIRLLGPSARAKAEQLVKEATAARAILADPHSRRKYNDTLPSAAGSAPPESSVPPPPRTPPPPPPPSGSASDSYDPIPNDEADKSIYRYKSSQVGTIVEISICGWRFKLSISSRFEFEDNLTELRKHENGATSVSFELGLKRDTQSDEYRTPTIKELAVMVTYMPPGLRIISLKSIFKETPSTSTLALTLIAETCTPVPFFIPWDYAFDFDLNERVRAQNRATHLIFTKKEPSQRLKDVHEAKGGPEYELKRDEDLSVDSFAYMREERCMKVGHGDLEMWRLAAVGFKKPIFFYRTAWT</sequence>
<dbReference type="Proteomes" id="UP000799757">
    <property type="component" value="Unassembled WGS sequence"/>
</dbReference>
<evidence type="ECO:0000313" key="4">
    <source>
        <dbReference type="Proteomes" id="UP000799757"/>
    </source>
</evidence>
<dbReference type="InterPro" id="IPR001623">
    <property type="entry name" value="DnaJ_domain"/>
</dbReference>
<dbReference type="PROSITE" id="PS50076">
    <property type="entry name" value="DNAJ_2"/>
    <property type="match status" value="1"/>
</dbReference>
<proteinExistence type="predicted"/>
<dbReference type="Gene3D" id="1.10.287.110">
    <property type="entry name" value="DnaJ domain"/>
    <property type="match status" value="1"/>
</dbReference>
<dbReference type="AlphaFoldDB" id="A0A6A6X109"/>
<dbReference type="EMBL" id="MU002107">
    <property type="protein sequence ID" value="KAF2789888.1"/>
    <property type="molecule type" value="Genomic_DNA"/>
</dbReference>
<feature type="domain" description="J" evidence="2">
    <location>
        <begin position="5"/>
        <end position="75"/>
    </location>
</feature>
<reference evidence="3" key="1">
    <citation type="journal article" date="2020" name="Stud. Mycol.">
        <title>101 Dothideomycetes genomes: a test case for predicting lifestyles and emergence of pathogens.</title>
        <authorList>
            <person name="Haridas S."/>
            <person name="Albert R."/>
            <person name="Binder M."/>
            <person name="Bloem J."/>
            <person name="Labutti K."/>
            <person name="Salamov A."/>
            <person name="Andreopoulos B."/>
            <person name="Baker S."/>
            <person name="Barry K."/>
            <person name="Bills G."/>
            <person name="Bluhm B."/>
            <person name="Cannon C."/>
            <person name="Castanera R."/>
            <person name="Culley D."/>
            <person name="Daum C."/>
            <person name="Ezra D."/>
            <person name="Gonzalez J."/>
            <person name="Henrissat B."/>
            <person name="Kuo A."/>
            <person name="Liang C."/>
            <person name="Lipzen A."/>
            <person name="Lutzoni F."/>
            <person name="Magnuson J."/>
            <person name="Mondo S."/>
            <person name="Nolan M."/>
            <person name="Ohm R."/>
            <person name="Pangilinan J."/>
            <person name="Park H.-J."/>
            <person name="Ramirez L."/>
            <person name="Alfaro M."/>
            <person name="Sun H."/>
            <person name="Tritt A."/>
            <person name="Yoshinaga Y."/>
            <person name="Zwiers L.-H."/>
            <person name="Turgeon B."/>
            <person name="Goodwin S."/>
            <person name="Spatafora J."/>
            <person name="Crous P."/>
            <person name="Grigoriev I."/>
        </authorList>
    </citation>
    <scope>NUCLEOTIDE SEQUENCE</scope>
    <source>
        <strain evidence="3">CBS 109.77</strain>
    </source>
</reference>
<feature type="region of interest" description="Disordered" evidence="1">
    <location>
        <begin position="63"/>
        <end position="116"/>
    </location>
</feature>
<evidence type="ECO:0000256" key="1">
    <source>
        <dbReference type="SAM" id="MobiDB-lite"/>
    </source>
</evidence>
<gene>
    <name evidence="3" type="ORF">K505DRAFT_252384</name>
</gene>
<accession>A0A6A6X109</accession>
<dbReference type="InterPro" id="IPR036869">
    <property type="entry name" value="J_dom_sf"/>
</dbReference>
<organism evidence="3 4">
    <name type="scientific">Melanomma pulvis-pyrius CBS 109.77</name>
    <dbReference type="NCBI Taxonomy" id="1314802"/>
    <lineage>
        <taxon>Eukaryota</taxon>
        <taxon>Fungi</taxon>
        <taxon>Dikarya</taxon>
        <taxon>Ascomycota</taxon>
        <taxon>Pezizomycotina</taxon>
        <taxon>Dothideomycetes</taxon>
        <taxon>Pleosporomycetidae</taxon>
        <taxon>Pleosporales</taxon>
        <taxon>Melanommataceae</taxon>
        <taxon>Melanomma</taxon>
    </lineage>
</organism>
<dbReference type="SUPFAM" id="SSF46565">
    <property type="entry name" value="Chaperone J-domain"/>
    <property type="match status" value="1"/>
</dbReference>
<name>A0A6A6X109_9PLEO</name>
<feature type="compositionally biased region" description="Pro residues" evidence="1">
    <location>
        <begin position="86"/>
        <end position="102"/>
    </location>
</feature>
<evidence type="ECO:0000313" key="3">
    <source>
        <dbReference type="EMBL" id="KAF2789888.1"/>
    </source>
</evidence>
<keyword evidence="4" id="KW-1185">Reference proteome</keyword>